<feature type="region of interest" description="Disordered" evidence="1">
    <location>
        <begin position="402"/>
        <end position="422"/>
    </location>
</feature>
<dbReference type="AlphaFoldDB" id="K2S9R4"/>
<feature type="transmembrane region" description="Helical" evidence="2">
    <location>
        <begin position="473"/>
        <end position="492"/>
    </location>
</feature>
<gene>
    <name evidence="3" type="ORF">MPH_01061</name>
</gene>
<evidence type="ECO:0000256" key="2">
    <source>
        <dbReference type="SAM" id="Phobius"/>
    </source>
</evidence>
<proteinExistence type="predicted"/>
<keyword evidence="2" id="KW-0472">Membrane</keyword>
<organism evidence="3 4">
    <name type="scientific">Macrophomina phaseolina (strain MS6)</name>
    <name type="common">Charcoal rot fungus</name>
    <dbReference type="NCBI Taxonomy" id="1126212"/>
    <lineage>
        <taxon>Eukaryota</taxon>
        <taxon>Fungi</taxon>
        <taxon>Dikarya</taxon>
        <taxon>Ascomycota</taxon>
        <taxon>Pezizomycotina</taxon>
        <taxon>Dothideomycetes</taxon>
        <taxon>Dothideomycetes incertae sedis</taxon>
        <taxon>Botryosphaeriales</taxon>
        <taxon>Botryosphaeriaceae</taxon>
        <taxon>Macrophomina</taxon>
    </lineage>
</organism>
<name>K2S9R4_MACPH</name>
<dbReference type="eggNOG" id="ENOG502T0JZ">
    <property type="taxonomic scope" value="Eukaryota"/>
</dbReference>
<dbReference type="InParanoid" id="K2S9R4"/>
<sequence length="501" mass="58142">MPALTNGTTLLEVFNEPPHCKNVWLKTRRNIARVTFNKTIEGRYRDGVDGYAEVGALLIYWEHDDEAFKQEVVDLERVLKNQYHFTTKIFGIPFERSDTALFKEIAEWAHMFNGPDKLSIIYYGGHANKGKSNILQLSRNVQDHIADGSEDRSEFLLEFPEITRPLRLPDTDHLLIVDCCFAAKAFSRQELGKRKFELLSSAPPSKEALGPAYVNSFTKNLTATLEELLEEKGDKGFTTSLLYRKLYFQQHDTIKPFLFDQSPNNYGRIWIKPLTHKHAQRNGISNSEKKSQVAVDIRLQLSRMPDNELMRELASNMQYLPHVKQMEFQHLHAPEQQLNEFMLTLRKIQTLKPLVRKLRQRLEEKRIKRKEEEGMPPSPIIRRASTLEISDKTKELYDWPGQLQSRSGNVTPEPRTPTSEDNLRISDHSIMYRVPVHTFGRRFSYAFHFGSLGPDLSKRRHGRGGFIVHQLKVLLLIWIRLAVILLVVPLRLTELLKKHLE</sequence>
<evidence type="ECO:0000313" key="4">
    <source>
        <dbReference type="Proteomes" id="UP000007129"/>
    </source>
</evidence>
<feature type="compositionally biased region" description="Polar residues" evidence="1">
    <location>
        <begin position="402"/>
        <end position="420"/>
    </location>
</feature>
<dbReference type="EMBL" id="AHHD01000045">
    <property type="protein sequence ID" value="EKG21627.1"/>
    <property type="molecule type" value="Genomic_DNA"/>
</dbReference>
<comment type="caution">
    <text evidence="3">The sequence shown here is derived from an EMBL/GenBank/DDBJ whole genome shotgun (WGS) entry which is preliminary data.</text>
</comment>
<evidence type="ECO:0000313" key="3">
    <source>
        <dbReference type="EMBL" id="EKG21627.1"/>
    </source>
</evidence>
<keyword evidence="2" id="KW-1133">Transmembrane helix</keyword>
<reference evidence="3 4" key="1">
    <citation type="journal article" date="2012" name="BMC Genomics">
        <title>Tools to kill: Genome of one of the most destructive plant pathogenic fungi Macrophomina phaseolina.</title>
        <authorList>
            <person name="Islam M.S."/>
            <person name="Haque M.S."/>
            <person name="Islam M.M."/>
            <person name="Emdad E.M."/>
            <person name="Halim A."/>
            <person name="Hossen Q.M.M."/>
            <person name="Hossain M.Z."/>
            <person name="Ahmed B."/>
            <person name="Rahim S."/>
            <person name="Rahman M.S."/>
            <person name="Alam M.M."/>
            <person name="Hou S."/>
            <person name="Wan X."/>
            <person name="Saito J.A."/>
            <person name="Alam M."/>
        </authorList>
    </citation>
    <scope>NUCLEOTIDE SEQUENCE [LARGE SCALE GENOMIC DNA]</scope>
    <source>
        <strain evidence="3 4">MS6</strain>
    </source>
</reference>
<dbReference type="OrthoDB" id="4760831at2759"/>
<dbReference type="Proteomes" id="UP000007129">
    <property type="component" value="Unassembled WGS sequence"/>
</dbReference>
<dbReference type="VEuPathDB" id="FungiDB:MPH_01061"/>
<evidence type="ECO:0000256" key="1">
    <source>
        <dbReference type="SAM" id="MobiDB-lite"/>
    </source>
</evidence>
<accession>K2S9R4</accession>
<dbReference type="HOGENOM" id="CLU_544080_0_0_1"/>
<protein>
    <submittedName>
        <fullName evidence="3">Uncharacterized protein</fullName>
    </submittedName>
</protein>
<keyword evidence="2" id="KW-0812">Transmembrane</keyword>